<dbReference type="Proteomes" id="UP000887566">
    <property type="component" value="Unplaced"/>
</dbReference>
<evidence type="ECO:0000313" key="2">
    <source>
        <dbReference type="WBParaSite" id="PSAMB.scaffold3446size18235.g21731.t1"/>
    </source>
</evidence>
<organism evidence="1 2">
    <name type="scientific">Plectus sambesii</name>
    <dbReference type="NCBI Taxonomy" id="2011161"/>
    <lineage>
        <taxon>Eukaryota</taxon>
        <taxon>Metazoa</taxon>
        <taxon>Ecdysozoa</taxon>
        <taxon>Nematoda</taxon>
        <taxon>Chromadorea</taxon>
        <taxon>Plectida</taxon>
        <taxon>Plectina</taxon>
        <taxon>Plectoidea</taxon>
        <taxon>Plectidae</taxon>
        <taxon>Plectus</taxon>
    </lineage>
</organism>
<sequence length="113" mass="11733">MTASTNGTSSDVVGWGGQELILVAADVHRGASNDPLMAAAVGATNDSDAIHSNLKEERSESRCQRLSSQFMRYSPANLLQSNGARTKDDGRLNGAACGVVSAVAAVVWRGLSV</sequence>
<reference evidence="2" key="1">
    <citation type="submission" date="2022-11" db="UniProtKB">
        <authorList>
            <consortium name="WormBaseParasite"/>
        </authorList>
    </citation>
    <scope>IDENTIFICATION</scope>
</reference>
<dbReference type="WBParaSite" id="PSAMB.scaffold3446size18235.g21731.t1">
    <property type="protein sequence ID" value="PSAMB.scaffold3446size18235.g21731.t1"/>
    <property type="gene ID" value="PSAMB.scaffold3446size18235.g21731"/>
</dbReference>
<evidence type="ECO:0000313" key="1">
    <source>
        <dbReference type="Proteomes" id="UP000887566"/>
    </source>
</evidence>
<protein>
    <submittedName>
        <fullName evidence="2">Uncharacterized protein</fullName>
    </submittedName>
</protein>
<accession>A0A914W7F4</accession>
<keyword evidence="1" id="KW-1185">Reference proteome</keyword>
<proteinExistence type="predicted"/>
<dbReference type="AlphaFoldDB" id="A0A914W7F4"/>
<name>A0A914W7F4_9BILA</name>